<sequence>MTCEIPFAWFSPTAQLIECNGKVHLFRWEMSRERLRMHSIDVLECPNLNESARAWQWRNVVRVTDRCGYRVYTGRGWTLVNEYSCVNFGDGKLCVFNMMSRNGVVYDMRNGKQVSVLVAPSGNEKGEKFFTWNPASYSLQPCFDSDPM</sequence>
<name>A0A8T0GNL6_CERPU</name>
<keyword evidence="2" id="KW-1185">Reference proteome</keyword>
<accession>A0A8T0GNL6</accession>
<organism evidence="1 2">
    <name type="scientific">Ceratodon purpureus</name>
    <name type="common">Fire moss</name>
    <name type="synonym">Dicranum purpureum</name>
    <dbReference type="NCBI Taxonomy" id="3225"/>
    <lineage>
        <taxon>Eukaryota</taxon>
        <taxon>Viridiplantae</taxon>
        <taxon>Streptophyta</taxon>
        <taxon>Embryophyta</taxon>
        <taxon>Bryophyta</taxon>
        <taxon>Bryophytina</taxon>
        <taxon>Bryopsida</taxon>
        <taxon>Dicranidae</taxon>
        <taxon>Pseudoditrichales</taxon>
        <taxon>Ditrichaceae</taxon>
        <taxon>Ceratodon</taxon>
    </lineage>
</organism>
<dbReference type="EMBL" id="CM026431">
    <property type="protein sequence ID" value="KAG0559338.1"/>
    <property type="molecule type" value="Genomic_DNA"/>
</dbReference>
<comment type="caution">
    <text evidence="1">The sequence shown here is derived from an EMBL/GenBank/DDBJ whole genome shotgun (WGS) entry which is preliminary data.</text>
</comment>
<evidence type="ECO:0000313" key="1">
    <source>
        <dbReference type="EMBL" id="KAG0559338.1"/>
    </source>
</evidence>
<gene>
    <name evidence="1" type="ORF">KC19_10G097800</name>
</gene>
<dbReference type="Proteomes" id="UP000822688">
    <property type="component" value="Chromosome 10"/>
</dbReference>
<dbReference type="AlphaFoldDB" id="A0A8T0GNL6"/>
<evidence type="ECO:0000313" key="2">
    <source>
        <dbReference type="Proteomes" id="UP000822688"/>
    </source>
</evidence>
<proteinExistence type="predicted"/>
<protein>
    <submittedName>
        <fullName evidence="1">Uncharacterized protein</fullName>
    </submittedName>
</protein>
<reference evidence="1" key="1">
    <citation type="submission" date="2020-06" db="EMBL/GenBank/DDBJ databases">
        <title>WGS assembly of Ceratodon purpureus strain R40.</title>
        <authorList>
            <person name="Carey S.B."/>
            <person name="Jenkins J."/>
            <person name="Shu S."/>
            <person name="Lovell J.T."/>
            <person name="Sreedasyam A."/>
            <person name="Maumus F."/>
            <person name="Tiley G.P."/>
            <person name="Fernandez-Pozo N."/>
            <person name="Barry K."/>
            <person name="Chen C."/>
            <person name="Wang M."/>
            <person name="Lipzen A."/>
            <person name="Daum C."/>
            <person name="Saski C.A."/>
            <person name="Payton A.C."/>
            <person name="Mcbreen J.C."/>
            <person name="Conrad R.E."/>
            <person name="Kollar L.M."/>
            <person name="Olsson S."/>
            <person name="Huttunen S."/>
            <person name="Landis J.B."/>
            <person name="Wickett N.J."/>
            <person name="Johnson M.G."/>
            <person name="Rensing S.A."/>
            <person name="Grimwood J."/>
            <person name="Schmutz J."/>
            <person name="Mcdaniel S.F."/>
        </authorList>
    </citation>
    <scope>NUCLEOTIDE SEQUENCE</scope>
    <source>
        <strain evidence="1">R40</strain>
    </source>
</reference>